<sequence length="30" mass="3770">MALRIFRHFLYFPSEKCKNINYFQSEKCKK</sequence>
<reference evidence="1" key="1">
    <citation type="journal article" date="2021" name="Proc. Natl. Acad. Sci. U.S.A.">
        <title>A Catalog of Tens of Thousands of Viruses from Human Metagenomes Reveals Hidden Associations with Chronic Diseases.</title>
        <authorList>
            <person name="Tisza M.J."/>
            <person name="Buck C.B."/>
        </authorList>
    </citation>
    <scope>NUCLEOTIDE SEQUENCE</scope>
    <source>
        <strain evidence="1">CtrKX6</strain>
    </source>
</reference>
<name>A0A8S5NJ01_9CAUD</name>
<protein>
    <submittedName>
        <fullName evidence="1">Uncharacterized protein</fullName>
    </submittedName>
</protein>
<proteinExistence type="predicted"/>
<evidence type="ECO:0000313" key="1">
    <source>
        <dbReference type="EMBL" id="DAD94657.1"/>
    </source>
</evidence>
<accession>A0A8S5NJ01</accession>
<organism evidence="1">
    <name type="scientific">Siphoviridae sp. ctrKX6</name>
    <dbReference type="NCBI Taxonomy" id="2826476"/>
    <lineage>
        <taxon>Viruses</taxon>
        <taxon>Duplodnaviria</taxon>
        <taxon>Heunggongvirae</taxon>
        <taxon>Uroviricota</taxon>
        <taxon>Caudoviricetes</taxon>
    </lineage>
</organism>
<dbReference type="EMBL" id="BK015179">
    <property type="protein sequence ID" value="DAD94657.1"/>
    <property type="molecule type" value="Genomic_DNA"/>
</dbReference>